<dbReference type="Proteomes" id="UP000001401">
    <property type="component" value="Chromosome"/>
</dbReference>
<dbReference type="KEGG" id="bco:Bcell_3000"/>
<evidence type="ECO:0000313" key="2">
    <source>
        <dbReference type="EMBL" id="ADU31250.1"/>
    </source>
</evidence>
<reference evidence="2 3" key="1">
    <citation type="submission" date="2010-12" db="EMBL/GenBank/DDBJ databases">
        <title>Complete sequence of Bacillus cellulosilyticus DSM 2522.</title>
        <authorList>
            <consortium name="US DOE Joint Genome Institute"/>
            <person name="Lucas S."/>
            <person name="Copeland A."/>
            <person name="Lapidus A."/>
            <person name="Cheng J.-F."/>
            <person name="Bruce D."/>
            <person name="Goodwin L."/>
            <person name="Pitluck S."/>
            <person name="Chertkov O."/>
            <person name="Detter J.C."/>
            <person name="Han C."/>
            <person name="Tapia R."/>
            <person name="Land M."/>
            <person name="Hauser L."/>
            <person name="Jeffries C."/>
            <person name="Kyrpides N."/>
            <person name="Ivanova N."/>
            <person name="Mikhailova N."/>
            <person name="Brumm P."/>
            <person name="Mead D."/>
            <person name="Woyke T."/>
        </authorList>
    </citation>
    <scope>NUCLEOTIDE SEQUENCE [LARGE SCALE GENOMIC DNA]</scope>
    <source>
        <strain evidence="3">ATCC 21833 / DSM 2522 / FERM P-1141 / JCM 9156 / N-4</strain>
    </source>
</reference>
<dbReference type="HOGENOM" id="CLU_2663337_0_0_9"/>
<dbReference type="AlphaFoldDB" id="E6TYR5"/>
<gene>
    <name evidence="2" type="ordered locus">Bcell_3000</name>
</gene>
<name>E6TYR5_EVAC2</name>
<dbReference type="EMBL" id="CP002394">
    <property type="protein sequence ID" value="ADU31250.1"/>
    <property type="molecule type" value="Genomic_DNA"/>
</dbReference>
<dbReference type="InterPro" id="IPR012336">
    <property type="entry name" value="Thioredoxin-like_fold"/>
</dbReference>
<dbReference type="Pfam" id="PF13192">
    <property type="entry name" value="Thioredoxin_3"/>
    <property type="match status" value="1"/>
</dbReference>
<keyword evidence="3" id="KW-1185">Reference proteome</keyword>
<proteinExistence type="predicted"/>
<evidence type="ECO:0000313" key="3">
    <source>
        <dbReference type="Proteomes" id="UP000001401"/>
    </source>
</evidence>
<organism evidence="2 3">
    <name type="scientific">Evansella cellulosilytica (strain ATCC 21833 / DSM 2522 / FERM P-1141 / JCM 9156 / N-4)</name>
    <name type="common">Bacillus cellulosilyticus</name>
    <dbReference type="NCBI Taxonomy" id="649639"/>
    <lineage>
        <taxon>Bacteria</taxon>
        <taxon>Bacillati</taxon>
        <taxon>Bacillota</taxon>
        <taxon>Bacilli</taxon>
        <taxon>Bacillales</taxon>
        <taxon>Bacillaceae</taxon>
        <taxon>Evansella</taxon>
    </lineage>
</organism>
<feature type="domain" description="Thioredoxin-like fold" evidence="1">
    <location>
        <begin position="1"/>
        <end position="73"/>
    </location>
</feature>
<sequence length="75" mass="8509">MEVKLFVSSNINGKIVEKRLKEVINDIGLHAHVEIHHQDPPTLNGFYYTPTLVVNDKVVSSGKVLSKQEMTNFFL</sequence>
<evidence type="ECO:0000259" key="1">
    <source>
        <dbReference type="Pfam" id="PF13192"/>
    </source>
</evidence>
<dbReference type="OrthoDB" id="9800630at2"/>
<protein>
    <recommendedName>
        <fullName evidence="1">Thioredoxin-like fold domain-containing protein</fullName>
    </recommendedName>
</protein>
<accession>E6TYR5</accession>
<dbReference type="Gene3D" id="3.40.30.10">
    <property type="entry name" value="Glutaredoxin"/>
    <property type="match status" value="1"/>
</dbReference>